<gene>
    <name evidence="8" type="ORF">CVO76_02035</name>
</gene>
<dbReference type="EMBL" id="CP024915">
    <property type="protein sequence ID" value="AUZ86555.1"/>
    <property type="molecule type" value="Genomic_DNA"/>
</dbReference>
<sequence>MSTPTNPGPRLPDRPVRPPMAASDAPVEEPRSGTAGVLERLKAAQPRTTATTATSDDDGPAGAASGGAASGTAARATTNRATANQATANQVAGHRAPVDGPPSGRRSLPGIVGSATGAAREALRSVTGSTGGDRDRAGASTERLRVAADRARVAAGMTGKALGRHGGAAVRHVGTWDPDLVRQSAVTLCAVACILGSAAGVGAFGGPSIRDAAGGAFAPDATLLAPSSAAFSIWSVIYAGLVAYTVFQWLPAQRRRERHRRLGWTVAASMLLNLAWILSAQADQPVLSLVVILLLFFALLVAIQTLNDHPGETRFEGAAVDTPIGLYLGWVLVATAANAAAFFTATGIDLFGWKGTTWAILGIITVLMTAAVVCSTDRGRLSVAAATCWGLLWIAVERMLGEPFAVDVAFVSAMAIFLLLITAGSRRHRVDHAYRRWLRAAEDAQREPLDLLGDDYEDTRY</sequence>
<reference evidence="8 9" key="1">
    <citation type="submission" date="2017-11" db="EMBL/GenBank/DDBJ databases">
        <title>Draft genome of Arthrobacter agilis strain UMCV2, a plant growth-promoting rhizobacterium and biocontrol capacity of phytopathogenic fungi.</title>
        <authorList>
            <person name="Martinez-Camara R."/>
            <person name="Santoyo G."/>
            <person name="Moreno-Hagelsieb G."/>
            <person name="Valencia-Cantero E."/>
        </authorList>
    </citation>
    <scope>NUCLEOTIDE SEQUENCE [LARGE SCALE GENOMIC DNA]</scope>
    <source>
        <strain evidence="8 9">UMCV2</strain>
    </source>
</reference>
<keyword evidence="4 7" id="KW-1133">Transmembrane helix</keyword>
<organism evidence="8 9">
    <name type="scientific">Arthrobacter agilis</name>
    <dbReference type="NCBI Taxonomy" id="37921"/>
    <lineage>
        <taxon>Bacteria</taxon>
        <taxon>Bacillati</taxon>
        <taxon>Actinomycetota</taxon>
        <taxon>Actinomycetes</taxon>
        <taxon>Micrococcales</taxon>
        <taxon>Micrococcaceae</taxon>
        <taxon>Arthrobacter</taxon>
    </lineage>
</organism>
<dbReference type="AlphaFoldDB" id="A0A2L0UBC7"/>
<keyword evidence="5 7" id="KW-0472">Membrane</keyword>
<evidence type="ECO:0000256" key="3">
    <source>
        <dbReference type="ARBA" id="ARBA00022692"/>
    </source>
</evidence>
<feature type="compositionally biased region" description="Basic and acidic residues" evidence="6">
    <location>
        <begin position="132"/>
        <end position="142"/>
    </location>
</feature>
<evidence type="ECO:0000256" key="7">
    <source>
        <dbReference type="SAM" id="Phobius"/>
    </source>
</evidence>
<dbReference type="InterPro" id="IPR038330">
    <property type="entry name" value="TspO/MBR-related_sf"/>
</dbReference>
<name>A0A2L0UBC7_9MICC</name>
<accession>A0A2L0UBC7</accession>
<feature type="transmembrane region" description="Helical" evidence="7">
    <location>
        <begin position="229"/>
        <end position="250"/>
    </location>
</feature>
<protein>
    <recommendedName>
        <fullName evidence="10">Tryptophan-rich sensory protein</fullName>
    </recommendedName>
</protein>
<feature type="compositionally biased region" description="Pro residues" evidence="6">
    <location>
        <begin position="1"/>
        <end position="10"/>
    </location>
</feature>
<feature type="transmembrane region" description="Helical" evidence="7">
    <location>
        <begin position="355"/>
        <end position="374"/>
    </location>
</feature>
<feature type="transmembrane region" description="Helical" evidence="7">
    <location>
        <begin position="286"/>
        <end position="303"/>
    </location>
</feature>
<dbReference type="Gene3D" id="1.20.1260.100">
    <property type="entry name" value="TspO/MBR protein"/>
    <property type="match status" value="1"/>
</dbReference>
<feature type="region of interest" description="Disordered" evidence="6">
    <location>
        <begin position="1"/>
        <end position="112"/>
    </location>
</feature>
<evidence type="ECO:0000256" key="5">
    <source>
        <dbReference type="ARBA" id="ARBA00023136"/>
    </source>
</evidence>
<evidence type="ECO:0000256" key="4">
    <source>
        <dbReference type="ARBA" id="ARBA00022989"/>
    </source>
</evidence>
<dbReference type="Proteomes" id="UP000239187">
    <property type="component" value="Chromosome"/>
</dbReference>
<comment type="similarity">
    <text evidence="2">Belongs to the TspO/BZRP family.</text>
</comment>
<comment type="subcellular location">
    <subcellularLocation>
        <location evidence="1">Membrane</location>
        <topology evidence="1">Multi-pass membrane protein</topology>
    </subcellularLocation>
</comment>
<evidence type="ECO:0000256" key="6">
    <source>
        <dbReference type="SAM" id="MobiDB-lite"/>
    </source>
</evidence>
<feature type="transmembrane region" description="Helical" evidence="7">
    <location>
        <begin position="381"/>
        <end position="396"/>
    </location>
</feature>
<feature type="transmembrane region" description="Helical" evidence="7">
    <location>
        <begin position="185"/>
        <end position="209"/>
    </location>
</feature>
<feature type="compositionally biased region" description="Low complexity" evidence="6">
    <location>
        <begin position="43"/>
        <end position="63"/>
    </location>
</feature>
<evidence type="ECO:0000313" key="8">
    <source>
        <dbReference type="EMBL" id="AUZ86555.1"/>
    </source>
</evidence>
<keyword evidence="3 7" id="KW-0812">Transmembrane</keyword>
<evidence type="ECO:0000313" key="9">
    <source>
        <dbReference type="Proteomes" id="UP000239187"/>
    </source>
</evidence>
<evidence type="ECO:0000256" key="1">
    <source>
        <dbReference type="ARBA" id="ARBA00004141"/>
    </source>
</evidence>
<dbReference type="Pfam" id="PF03073">
    <property type="entry name" value="TspO_MBR"/>
    <property type="match status" value="1"/>
</dbReference>
<dbReference type="PANTHER" id="PTHR33802:SF1">
    <property type="entry name" value="XK-RELATED PROTEIN"/>
    <property type="match status" value="1"/>
</dbReference>
<dbReference type="GO" id="GO:0016020">
    <property type="term" value="C:membrane"/>
    <property type="evidence" value="ECO:0007669"/>
    <property type="project" value="UniProtKB-SubCell"/>
</dbReference>
<evidence type="ECO:0000256" key="2">
    <source>
        <dbReference type="ARBA" id="ARBA00007524"/>
    </source>
</evidence>
<feature type="transmembrane region" description="Helical" evidence="7">
    <location>
        <begin position="324"/>
        <end position="343"/>
    </location>
</feature>
<feature type="region of interest" description="Disordered" evidence="6">
    <location>
        <begin position="123"/>
        <end position="142"/>
    </location>
</feature>
<feature type="transmembrane region" description="Helical" evidence="7">
    <location>
        <begin position="262"/>
        <end position="280"/>
    </location>
</feature>
<feature type="compositionally biased region" description="Low complexity" evidence="6">
    <location>
        <begin position="70"/>
        <end position="90"/>
    </location>
</feature>
<dbReference type="InterPro" id="IPR004307">
    <property type="entry name" value="TspO_MBR"/>
</dbReference>
<dbReference type="PANTHER" id="PTHR33802">
    <property type="entry name" value="SI:CH211-161H7.5-RELATED"/>
    <property type="match status" value="1"/>
</dbReference>
<feature type="transmembrane region" description="Helical" evidence="7">
    <location>
        <begin position="408"/>
        <end position="426"/>
    </location>
</feature>
<evidence type="ECO:0008006" key="10">
    <source>
        <dbReference type="Google" id="ProtNLM"/>
    </source>
</evidence>
<proteinExistence type="inferred from homology"/>